<evidence type="ECO:0000256" key="5">
    <source>
        <dbReference type="SAM" id="Phobius"/>
    </source>
</evidence>
<dbReference type="RefSeq" id="XP_022338214.1">
    <property type="nucleotide sequence ID" value="XM_022482506.1"/>
</dbReference>
<keyword evidence="2 5" id="KW-0812">Transmembrane</keyword>
<protein>
    <submittedName>
        <fullName evidence="9">Uncharacterized protein LOC111133821</fullName>
    </submittedName>
</protein>
<dbReference type="PANTHER" id="PTHR45902">
    <property type="entry name" value="LATROPHILIN RECEPTOR-LIKE PROTEIN A"/>
    <property type="match status" value="1"/>
</dbReference>
<dbReference type="CDD" id="cd15039">
    <property type="entry name" value="7tmB3_Methuselah-like"/>
    <property type="match status" value="1"/>
</dbReference>
<accession>A0A8B8EEW8</accession>
<keyword evidence="4 5" id="KW-0472">Membrane</keyword>
<evidence type="ECO:0000256" key="1">
    <source>
        <dbReference type="ARBA" id="ARBA00004141"/>
    </source>
</evidence>
<dbReference type="PROSITE" id="PS50261">
    <property type="entry name" value="G_PROTEIN_RECEP_F2_4"/>
    <property type="match status" value="1"/>
</dbReference>
<feature type="transmembrane region" description="Helical" evidence="5">
    <location>
        <begin position="635"/>
        <end position="655"/>
    </location>
</feature>
<name>A0A8B8EEW8_CRAVI</name>
<feature type="domain" description="G-protein coupled receptors family 2 profile 2" evidence="7">
    <location>
        <begin position="633"/>
        <end position="879"/>
    </location>
</feature>
<dbReference type="InterPro" id="IPR000832">
    <property type="entry name" value="GPCR_2_secretin-like"/>
</dbReference>
<dbReference type="GO" id="GO:0004930">
    <property type="term" value="F:G protein-coupled receptor activity"/>
    <property type="evidence" value="ECO:0007669"/>
    <property type="project" value="InterPro"/>
</dbReference>
<feature type="transmembrane region" description="Helical" evidence="5">
    <location>
        <begin position="667"/>
        <end position="685"/>
    </location>
</feature>
<dbReference type="InterPro" id="IPR053231">
    <property type="entry name" value="GPCR_LN-TM7"/>
</dbReference>
<feature type="transmembrane region" description="Helical" evidence="5">
    <location>
        <begin position="830"/>
        <end position="851"/>
    </location>
</feature>
<dbReference type="PANTHER" id="PTHR45902:SF1">
    <property type="entry name" value="LATROPHILIN RECEPTOR-LIKE PROTEIN A"/>
    <property type="match status" value="1"/>
</dbReference>
<evidence type="ECO:0000256" key="6">
    <source>
        <dbReference type="SAM" id="SignalP"/>
    </source>
</evidence>
<evidence type="ECO:0000313" key="9">
    <source>
        <dbReference type="RefSeq" id="XP_022338214.1"/>
    </source>
</evidence>
<feature type="transmembrane region" description="Helical" evidence="5">
    <location>
        <begin position="705"/>
        <end position="726"/>
    </location>
</feature>
<evidence type="ECO:0000256" key="4">
    <source>
        <dbReference type="ARBA" id="ARBA00023136"/>
    </source>
</evidence>
<feature type="transmembrane region" description="Helical" evidence="5">
    <location>
        <begin position="857"/>
        <end position="881"/>
    </location>
</feature>
<dbReference type="Pfam" id="PF00002">
    <property type="entry name" value="7tm_2"/>
    <property type="match status" value="1"/>
</dbReference>
<dbReference type="GO" id="GO:0007166">
    <property type="term" value="P:cell surface receptor signaling pathway"/>
    <property type="evidence" value="ECO:0007669"/>
    <property type="project" value="InterPro"/>
</dbReference>
<dbReference type="OrthoDB" id="10051649at2759"/>
<evidence type="ECO:0000256" key="2">
    <source>
        <dbReference type="ARBA" id="ARBA00022692"/>
    </source>
</evidence>
<evidence type="ECO:0000256" key="3">
    <source>
        <dbReference type="ARBA" id="ARBA00022989"/>
    </source>
</evidence>
<dbReference type="AlphaFoldDB" id="A0A8B8EEW8"/>
<keyword evidence="6" id="KW-0732">Signal</keyword>
<organism evidence="8 9">
    <name type="scientific">Crassostrea virginica</name>
    <name type="common">Eastern oyster</name>
    <dbReference type="NCBI Taxonomy" id="6565"/>
    <lineage>
        <taxon>Eukaryota</taxon>
        <taxon>Metazoa</taxon>
        <taxon>Spiralia</taxon>
        <taxon>Lophotrochozoa</taxon>
        <taxon>Mollusca</taxon>
        <taxon>Bivalvia</taxon>
        <taxon>Autobranchia</taxon>
        <taxon>Pteriomorphia</taxon>
        <taxon>Ostreida</taxon>
        <taxon>Ostreoidea</taxon>
        <taxon>Ostreidae</taxon>
        <taxon>Crassostrea</taxon>
    </lineage>
</organism>
<dbReference type="KEGG" id="cvn:111133821"/>
<feature type="transmembrane region" description="Helical" evidence="5">
    <location>
        <begin position="788"/>
        <end position="809"/>
    </location>
</feature>
<comment type="subcellular location">
    <subcellularLocation>
        <location evidence="1">Membrane</location>
        <topology evidence="1">Multi-pass membrane protein</topology>
    </subcellularLocation>
</comment>
<dbReference type="Gene3D" id="1.20.1070.10">
    <property type="entry name" value="Rhodopsin 7-helix transmembrane proteins"/>
    <property type="match status" value="1"/>
</dbReference>
<dbReference type="InterPro" id="IPR017981">
    <property type="entry name" value="GPCR_2-like_7TM"/>
</dbReference>
<proteinExistence type="predicted"/>
<keyword evidence="8" id="KW-1185">Reference proteome</keyword>
<feature type="signal peptide" evidence="6">
    <location>
        <begin position="1"/>
        <end position="19"/>
    </location>
</feature>
<dbReference type="Proteomes" id="UP000694844">
    <property type="component" value="Chromosome 5"/>
</dbReference>
<dbReference type="GeneID" id="111133821"/>
<dbReference type="GO" id="GO:0016020">
    <property type="term" value="C:membrane"/>
    <property type="evidence" value="ECO:0007669"/>
    <property type="project" value="UniProtKB-SubCell"/>
</dbReference>
<evidence type="ECO:0000313" key="8">
    <source>
        <dbReference type="Proteomes" id="UP000694844"/>
    </source>
</evidence>
<feature type="chain" id="PRO_5034512241" evidence="6">
    <location>
        <begin position="20"/>
        <end position="902"/>
    </location>
</feature>
<sequence length="902" mass="103929">MISIGRIAAVAVYLPMLNALFVRNELVSIKPTTEERARAEVLTSWIQNDSVQLYVYSHMLLCPNQDLCFGDLFRQDHQYILRNQTQCSSCSCNEDCVRKRNCCPWRSYRQDPPSTPVFITYPAQTSSNTSRFNKVPLNCRKPSYRFQGFVKGYFMITSCPHPYTELDIIRRCQGSQYNDDFRLLQPVTSSITNETYKNLDCALCNDESPLSLTPWKASIGSSDLDVFQIDSAEKLNQCLFGNLASCSVVFLPPSQIQKNERIECLMDREMTNQCNVSHQWRNYDSDIEKGCLMDFVDPYAFCITQSYIQTYKNLFCAMCNVGNWTNDLMIECTDPLHVGNDNLISFSVLLDFRETYKKKEIQTKLCPEQQVFDPLQRKCHRVFCELGMKYENSECVQVHAGVGPHAYEINLIIKPTDDNATIHMQPFTDILDKFFIDDDLQKHLCLVNIMAAEKNFFLNKSGFKIALYARLCVNEMHNRKQYIKQFMHTFKLKFSNISHLFDVEISGQSFVRLFYSSPFVEYPLYTFRTPMYDENWYLVKEGKTDKLNNRCRAQYPLSIIAPVTLCPRITIHKNQVRVVVSDFTLCFVEFGFCVKSENFIESVNGTQVEVCVDEYLRGVSDVTGRPRVSLTEEKILSAVCVSLSSAGCAVSLFTFIKFDEGKHLRGLNLISTTVNLFIANVFYFLSGVSAFSPLFCRVVGALNHFSWLAVVTWMSVSCFSIFRTFTSIQLTKKDGQNLRQSFLWNSFYSFLVPLSMVSVNMLVSSFWFHDDNYGYSPDTCYISEPKMILYTFAIPVAVLIVLNIFMVIITAREINARNSYLKNDSRMVFVYCRLSTLTGASWVFGFFHMIFQVQIFSLLQILITGSQGLFIFFAFAAQLILKRFWLRDDENKKKSKSSSILF</sequence>
<reference evidence="9" key="1">
    <citation type="submission" date="2025-08" db="UniProtKB">
        <authorList>
            <consortium name="RefSeq"/>
        </authorList>
    </citation>
    <scope>IDENTIFICATION</scope>
    <source>
        <tissue evidence="9">Whole sample</tissue>
    </source>
</reference>
<gene>
    <name evidence="9" type="primary">LOC111133821</name>
</gene>
<keyword evidence="3 5" id="KW-1133">Transmembrane helix</keyword>
<feature type="transmembrane region" description="Helical" evidence="5">
    <location>
        <begin position="747"/>
        <end position="768"/>
    </location>
</feature>
<evidence type="ECO:0000259" key="7">
    <source>
        <dbReference type="PROSITE" id="PS50261"/>
    </source>
</evidence>